<name>A0AAW4WRJ9_9FIRM</name>
<proteinExistence type="predicted"/>
<comment type="caution">
    <text evidence="2">The sequence shown here is derived from an EMBL/GenBank/DDBJ whole genome shotgun (WGS) entry which is preliminary data.</text>
</comment>
<feature type="transmembrane region" description="Helical" evidence="1">
    <location>
        <begin position="42"/>
        <end position="63"/>
    </location>
</feature>
<dbReference type="AlphaFoldDB" id="A0AAW4WRJ9"/>
<evidence type="ECO:0000313" key="3">
    <source>
        <dbReference type="Proteomes" id="UP001198893"/>
    </source>
</evidence>
<keyword evidence="1" id="KW-0472">Membrane</keyword>
<evidence type="ECO:0000313" key="2">
    <source>
        <dbReference type="EMBL" id="MCC2243264.1"/>
    </source>
</evidence>
<feature type="transmembrane region" description="Helical" evidence="1">
    <location>
        <begin position="12"/>
        <end position="36"/>
    </location>
</feature>
<sequence length="105" mass="11942">MDENVKEVRTHRVGSITLGSTLVLFGILFLVHLFVPVLTYEIIFHIWPCIFILLGIEILLANRKKNVEFVYDGKAVFLTITLTFFAMLMAGADVAIQQADIYMHL</sequence>
<protein>
    <recommendedName>
        <fullName evidence="4">DUF5668 domain-containing protein</fullName>
    </recommendedName>
</protein>
<accession>A0AAW4WRJ9</accession>
<evidence type="ECO:0000256" key="1">
    <source>
        <dbReference type="SAM" id="Phobius"/>
    </source>
</evidence>
<dbReference type="EMBL" id="JAJEQW010000018">
    <property type="protein sequence ID" value="MCC2243264.1"/>
    <property type="molecule type" value="Genomic_DNA"/>
</dbReference>
<dbReference type="Proteomes" id="UP001198893">
    <property type="component" value="Unassembled WGS sequence"/>
</dbReference>
<gene>
    <name evidence="2" type="ORF">LKD47_13355</name>
</gene>
<organism evidence="2 3">
    <name type="scientific">Roseburia amylophila</name>
    <dbReference type="NCBI Taxonomy" id="2981794"/>
    <lineage>
        <taxon>Bacteria</taxon>
        <taxon>Bacillati</taxon>
        <taxon>Bacillota</taxon>
        <taxon>Clostridia</taxon>
        <taxon>Lachnospirales</taxon>
        <taxon>Lachnospiraceae</taxon>
        <taxon>Roseburia</taxon>
    </lineage>
</organism>
<feature type="transmembrane region" description="Helical" evidence="1">
    <location>
        <begin position="75"/>
        <end position="96"/>
    </location>
</feature>
<keyword evidence="1" id="KW-0812">Transmembrane</keyword>
<keyword evidence="1" id="KW-1133">Transmembrane helix</keyword>
<reference evidence="2" key="1">
    <citation type="submission" date="2021-10" db="EMBL/GenBank/DDBJ databases">
        <title>Anaerobic single-cell dispensing facilitates the cultivation of human gut bacteria.</title>
        <authorList>
            <person name="Afrizal A."/>
        </authorList>
    </citation>
    <scope>NUCLEOTIDE SEQUENCE</scope>
    <source>
        <strain evidence="2">CLA-AA-H204</strain>
    </source>
</reference>
<evidence type="ECO:0008006" key="4">
    <source>
        <dbReference type="Google" id="ProtNLM"/>
    </source>
</evidence>
<dbReference type="RefSeq" id="WP_227710738.1">
    <property type="nucleotide sequence ID" value="NZ_JAJEQW010000018.1"/>
</dbReference>